<reference evidence="2" key="1">
    <citation type="journal article" date="2017" name="Parasit. Vectors">
        <title>Sialotranscriptomics of Rhipicephalus zambeziensis reveals intricate expression profiles of secretory proteins and suggests tight temporal transcriptional regulation during blood-feeding.</title>
        <authorList>
            <person name="de Castro M.H."/>
            <person name="de Klerk D."/>
            <person name="Pienaar R."/>
            <person name="Rees D.J.G."/>
            <person name="Mans B.J."/>
        </authorList>
    </citation>
    <scope>NUCLEOTIDE SEQUENCE</scope>
    <source>
        <tissue evidence="2">Salivary glands</tissue>
    </source>
</reference>
<organism evidence="2">
    <name type="scientific">Rhipicephalus zambeziensis</name>
    <dbReference type="NCBI Taxonomy" id="60191"/>
    <lineage>
        <taxon>Eukaryota</taxon>
        <taxon>Metazoa</taxon>
        <taxon>Ecdysozoa</taxon>
        <taxon>Arthropoda</taxon>
        <taxon>Chelicerata</taxon>
        <taxon>Arachnida</taxon>
        <taxon>Acari</taxon>
        <taxon>Parasitiformes</taxon>
        <taxon>Ixodida</taxon>
        <taxon>Ixodoidea</taxon>
        <taxon>Ixodidae</taxon>
        <taxon>Rhipicephalinae</taxon>
        <taxon>Rhipicephalus</taxon>
        <taxon>Rhipicephalus</taxon>
    </lineage>
</organism>
<feature type="signal peptide" evidence="1">
    <location>
        <begin position="1"/>
        <end position="19"/>
    </location>
</feature>
<evidence type="ECO:0000313" key="2">
    <source>
        <dbReference type="EMBL" id="MAA13562.1"/>
    </source>
</evidence>
<dbReference type="AlphaFoldDB" id="A0A224YIA9"/>
<name>A0A224YIA9_9ACAR</name>
<accession>A0A224YIA9</accession>
<protein>
    <recommendedName>
        <fullName evidence="3">Secreted protein</fullName>
    </recommendedName>
</protein>
<keyword evidence="1" id="KW-0732">Signal</keyword>
<sequence length="117" mass="13248">MKRWGLLRNLYILFSKCAGIRHFLSLVATTVVENTHHTNLTQKPPGQQCVDPFPSQATYTEMCILVLTTYKLSTSPPIMTPSNDDVKRRFHARQLPVASHPYHSTKQSAFQVFSCVA</sequence>
<feature type="chain" id="PRO_5012420423" description="Secreted protein" evidence="1">
    <location>
        <begin position="20"/>
        <end position="117"/>
    </location>
</feature>
<proteinExistence type="predicted"/>
<evidence type="ECO:0000256" key="1">
    <source>
        <dbReference type="SAM" id="SignalP"/>
    </source>
</evidence>
<dbReference type="EMBL" id="GFPF01002416">
    <property type="protein sequence ID" value="MAA13562.1"/>
    <property type="molecule type" value="Transcribed_RNA"/>
</dbReference>
<evidence type="ECO:0008006" key="3">
    <source>
        <dbReference type="Google" id="ProtNLM"/>
    </source>
</evidence>